<dbReference type="Gene3D" id="3.30.420.10">
    <property type="entry name" value="Ribonuclease H-like superfamily/Ribonuclease H"/>
    <property type="match status" value="1"/>
</dbReference>
<evidence type="ECO:0000313" key="2">
    <source>
        <dbReference type="Proteomes" id="UP000249123"/>
    </source>
</evidence>
<dbReference type="RefSeq" id="WP_034825129.1">
    <property type="nucleotide sequence ID" value="NZ_AWFA01000010.1"/>
</dbReference>
<dbReference type="InterPro" id="IPR036397">
    <property type="entry name" value="RNaseH_sf"/>
</dbReference>
<name>A0A062U250_9PROT</name>
<reference evidence="1 2" key="1">
    <citation type="submission" date="2013-04" db="EMBL/GenBank/DDBJ databases">
        <title>Hyphomonas sp. T24B3 Genome Sequencing.</title>
        <authorList>
            <person name="Lai Q."/>
            <person name="Shao Z."/>
        </authorList>
    </citation>
    <scope>NUCLEOTIDE SEQUENCE [LARGE SCALE GENOMIC DNA]</scope>
    <source>
        <strain evidence="1 2">T24B3</strain>
    </source>
</reference>
<accession>A0A328JY70</accession>
<organism evidence="1 2">
    <name type="scientific">Hyphomonas pacifica</name>
    <dbReference type="NCBI Taxonomy" id="1280941"/>
    <lineage>
        <taxon>Bacteria</taxon>
        <taxon>Pseudomonadati</taxon>
        <taxon>Pseudomonadota</taxon>
        <taxon>Alphaproteobacteria</taxon>
        <taxon>Hyphomonadales</taxon>
        <taxon>Hyphomonadaceae</taxon>
        <taxon>Hyphomonas</taxon>
    </lineage>
</organism>
<comment type="caution">
    <text evidence="1">The sequence shown here is derived from an EMBL/GenBank/DDBJ whole genome shotgun (WGS) entry which is preliminary data.</text>
</comment>
<keyword evidence="2" id="KW-1185">Reference proteome</keyword>
<dbReference type="Proteomes" id="UP000249123">
    <property type="component" value="Unassembled WGS sequence"/>
</dbReference>
<dbReference type="GO" id="GO:0003676">
    <property type="term" value="F:nucleic acid binding"/>
    <property type="evidence" value="ECO:0007669"/>
    <property type="project" value="InterPro"/>
</dbReference>
<proteinExistence type="predicted"/>
<dbReference type="EMBL" id="AWFB01000010">
    <property type="protein sequence ID" value="RAN34569.1"/>
    <property type="molecule type" value="Genomic_DNA"/>
</dbReference>
<evidence type="ECO:0008006" key="3">
    <source>
        <dbReference type="Google" id="ProtNLM"/>
    </source>
</evidence>
<accession>A0A062U250</accession>
<protein>
    <recommendedName>
        <fullName evidence="3">Integrase catalytic domain-containing protein</fullName>
    </recommendedName>
</protein>
<sequence length="64" mass="7205">MARSTQQYKARKADDDETLRLAMIHIRSDNGPEFVASGLQDWLVRVGIRPLHIYTGSHLGKGVQ</sequence>
<gene>
    <name evidence="1" type="ORF">HY3_10515</name>
</gene>
<dbReference type="InterPro" id="IPR012337">
    <property type="entry name" value="RNaseH-like_sf"/>
</dbReference>
<dbReference type="SUPFAM" id="SSF53098">
    <property type="entry name" value="Ribonuclease H-like"/>
    <property type="match status" value="1"/>
</dbReference>
<dbReference type="AlphaFoldDB" id="A0A062U250"/>
<evidence type="ECO:0000313" key="1">
    <source>
        <dbReference type="EMBL" id="RAN34569.1"/>
    </source>
</evidence>